<dbReference type="Pfam" id="PF13191">
    <property type="entry name" value="AAA_16"/>
    <property type="match status" value="1"/>
</dbReference>
<comment type="caution">
    <text evidence="3">The sequence shown here is derived from an EMBL/GenBank/DDBJ whole genome shotgun (WGS) entry which is preliminary data.</text>
</comment>
<name>A0A0W8DUN3_PHYNI</name>
<organism evidence="3 4">
    <name type="scientific">Phytophthora nicotianae</name>
    <name type="common">Potato buckeye rot agent</name>
    <name type="synonym">Phytophthora parasitica</name>
    <dbReference type="NCBI Taxonomy" id="4792"/>
    <lineage>
        <taxon>Eukaryota</taxon>
        <taxon>Sar</taxon>
        <taxon>Stramenopiles</taxon>
        <taxon>Oomycota</taxon>
        <taxon>Peronosporomycetes</taxon>
        <taxon>Peronosporales</taxon>
        <taxon>Peronosporaceae</taxon>
        <taxon>Phytophthora</taxon>
    </lineage>
</organism>
<dbReference type="Gene3D" id="3.30.70.1230">
    <property type="entry name" value="Nucleotide cyclase"/>
    <property type="match status" value="2"/>
</dbReference>
<dbReference type="PANTHER" id="PTHR47455:SF1">
    <property type="entry name" value="GUANYLATE CYCLASE DOMAIN-CONTAINING PROTEIN"/>
    <property type="match status" value="1"/>
</dbReference>
<dbReference type="InterPro" id="IPR001054">
    <property type="entry name" value="A/G_cyclase"/>
</dbReference>
<sequence length="1284" mass="141859">MPNSTGSELNVLLRHVPKIVVSRFVNNPDRPRGPESSSFLATVALFDISGFSSLGSRLSEDERRQSRETKSNNTETKVQTAAIQGQTNRPRLSSGARSSSVTALHSDSKVSKSRISQPVLLALPSFIGPTVGNISSRSSRESTRSLKDYDDSSSEEECLSPSDMMRQRRQSSALYSSFTTKTSVATQGIAVETLTTTLNKSLEPVIRVILKHGGDIIKFAGDALIVMWETEASRGKVTPAGELVYRAVCCALEALHALEGTDTDTNEQESEPSHEQLLGMHVGIGVSNMTGNHVGGVLNRWEFYLSGDANRQMSFAEESAKKGQLALSPEAYGALETRFGTLPELDVVCHASGNYLILEIPGEPSISVPYRQNTATVPLEASSDLIGFLRCYVPGAIVSHLQKGLALTPCRLNVTVAFVKLEGVIEIKDAQKQLQTIHQNLITTGSVYCGSVGSSARAEYAVVGDSINLAARLMSAAPVGEIYCDDRTHKETKGSVHFRDTLEMSVKGKTKPIQVFPVQQYSQASEAVATSSSEPTCPAPYRSSEILDAVPLFGSIPRCNISDTNAHRALIVCGDSGTGKTMLLNHVVQRHSLLCFKGNGDSMDTAEDFHSWRNIAKAMATVMVKSSLNKASLPRIDVASLTIHRPSQHGRASRTSTLTTHNEISDSEADLDNSFNGRVIDCAVDTTPQRVTVLDYLLLHQKVTKETLKTLRHWFPYDDTGTTVEPTAEKGEGSLKSFRQVMFSMIAVVSAVKPIMLAFDDAQWMDNRSLSLVLKVLEELPNVYFFITETSLFLCQQYHITIMDTQVLNFVFERTEGNPGSLIKLVNFMLDAKYIAIEPETNNIVILKDLDEMDTLVPQHIRARVMSIVDSVDALAQTALRLLSINPQPIEEMMVNGVLTLLLNAKSDASMSEASSIRLKVPKPTSEVPLLRQVRESLAPCEKTLLTIDPHNKLYFFTTEEMRLVVYDMMLPSQRKVLHGLYAEWLKYAAKSGQEPPLLATTGSKSSAGNVTTTEPIKASAIHPMPYQRYALLAYHLSQSDNPKEALEAYYLAAEGAMEAKELGFAEDCMHTSIKILNTHPRVNDLSELDTILLRSRIEFIRGTIAVENNDLNQAIAHLSCITRLFNRKGSVLRYHSINIQREGLPLRSPLSLTSSRRTSFPMSTMVDPAPATPGCFGVSSPPETRCMPRFFSFNNIFPSHSRLDAPLNRQLTTKTTRSKMSARLRPNRIQAEQTLEALDHINFYRRKASALIKQINYAKKKQDEMHRHIQKFAQRSLQAKDKR</sequence>
<dbReference type="SUPFAM" id="SSF52540">
    <property type="entry name" value="P-loop containing nucleoside triphosphate hydrolases"/>
    <property type="match status" value="1"/>
</dbReference>
<dbReference type="Proteomes" id="UP000054636">
    <property type="component" value="Unassembled WGS sequence"/>
</dbReference>
<dbReference type="PROSITE" id="PS50125">
    <property type="entry name" value="GUANYLATE_CYCLASE_2"/>
    <property type="match status" value="2"/>
</dbReference>
<evidence type="ECO:0000313" key="4">
    <source>
        <dbReference type="Proteomes" id="UP000054636"/>
    </source>
</evidence>
<protein>
    <recommendedName>
        <fullName evidence="2">Guanylate cyclase domain-containing protein</fullName>
    </recommendedName>
</protein>
<dbReference type="GO" id="GO:0035556">
    <property type="term" value="P:intracellular signal transduction"/>
    <property type="evidence" value="ECO:0007669"/>
    <property type="project" value="InterPro"/>
</dbReference>
<proteinExistence type="predicted"/>
<evidence type="ECO:0000259" key="2">
    <source>
        <dbReference type="PROSITE" id="PS50125"/>
    </source>
</evidence>
<feature type="region of interest" description="Disordered" evidence="1">
    <location>
        <begin position="132"/>
        <end position="166"/>
    </location>
</feature>
<dbReference type="Pfam" id="PF00211">
    <property type="entry name" value="Guanylate_cyc"/>
    <property type="match status" value="1"/>
</dbReference>
<dbReference type="InterPro" id="IPR029787">
    <property type="entry name" value="Nucleotide_cyclase"/>
</dbReference>
<accession>A0A0W8DUN3</accession>
<dbReference type="CDD" id="cd07302">
    <property type="entry name" value="CHD"/>
    <property type="match status" value="2"/>
</dbReference>
<dbReference type="InterPro" id="IPR027417">
    <property type="entry name" value="P-loop_NTPase"/>
</dbReference>
<feature type="region of interest" description="Disordered" evidence="1">
    <location>
        <begin position="57"/>
        <end position="109"/>
    </location>
</feature>
<evidence type="ECO:0000256" key="1">
    <source>
        <dbReference type="SAM" id="MobiDB-lite"/>
    </source>
</evidence>
<evidence type="ECO:0000313" key="3">
    <source>
        <dbReference type="EMBL" id="KUF99778.1"/>
    </source>
</evidence>
<dbReference type="PANTHER" id="PTHR47455">
    <property type="entry name" value="ADENYLYL CYCLASE BETA"/>
    <property type="match status" value="1"/>
</dbReference>
<feature type="compositionally biased region" description="Polar residues" evidence="1">
    <location>
        <begin position="71"/>
        <end position="105"/>
    </location>
</feature>
<dbReference type="SUPFAM" id="SSF55073">
    <property type="entry name" value="Nucleotide cyclase"/>
    <property type="match status" value="2"/>
</dbReference>
<dbReference type="InterPro" id="IPR041664">
    <property type="entry name" value="AAA_16"/>
</dbReference>
<feature type="compositionally biased region" description="Basic and acidic residues" evidence="1">
    <location>
        <begin position="58"/>
        <end position="70"/>
    </location>
</feature>
<reference evidence="3 4" key="1">
    <citation type="submission" date="2015-11" db="EMBL/GenBank/DDBJ databases">
        <title>Genomes and virulence difference between two physiological races of Phytophthora nicotianae.</title>
        <authorList>
            <person name="Liu H."/>
            <person name="Ma X."/>
            <person name="Yu H."/>
            <person name="Fang D."/>
            <person name="Li Y."/>
            <person name="Wang X."/>
            <person name="Wang W."/>
            <person name="Dong Y."/>
            <person name="Xiao B."/>
        </authorList>
    </citation>
    <scope>NUCLEOTIDE SEQUENCE [LARGE SCALE GENOMIC DNA]</scope>
    <source>
        <strain evidence="4">race 1</strain>
    </source>
</reference>
<dbReference type="GO" id="GO:0009190">
    <property type="term" value="P:cyclic nucleotide biosynthetic process"/>
    <property type="evidence" value="ECO:0007669"/>
    <property type="project" value="InterPro"/>
</dbReference>
<gene>
    <name evidence="3" type="ORF">AM588_10008789</name>
</gene>
<feature type="compositionally biased region" description="Basic and acidic residues" evidence="1">
    <location>
        <begin position="138"/>
        <end position="150"/>
    </location>
</feature>
<feature type="domain" description="Guanylate cyclase" evidence="2">
    <location>
        <begin position="442"/>
        <end position="474"/>
    </location>
</feature>
<dbReference type="EMBL" id="LNFP01000014">
    <property type="protein sequence ID" value="KUF99778.1"/>
    <property type="molecule type" value="Genomic_DNA"/>
</dbReference>
<feature type="domain" description="Guanylate cyclase" evidence="2">
    <location>
        <begin position="172"/>
        <end position="317"/>
    </location>
</feature>